<keyword evidence="1" id="KW-1133">Transmembrane helix</keyword>
<gene>
    <name evidence="2" type="ORF">ELS19_06195</name>
</gene>
<keyword evidence="1" id="KW-0812">Transmembrane</keyword>
<accession>A0A482T723</accession>
<proteinExistence type="predicted"/>
<name>A0A482T723_9EURY</name>
<dbReference type="AlphaFoldDB" id="A0A482T723"/>
<evidence type="ECO:0000256" key="1">
    <source>
        <dbReference type="SAM" id="Phobius"/>
    </source>
</evidence>
<dbReference type="Proteomes" id="UP000294028">
    <property type="component" value="Unassembled WGS sequence"/>
</dbReference>
<dbReference type="EMBL" id="RZHH01000002">
    <property type="protein sequence ID" value="RYJ13584.1"/>
    <property type="molecule type" value="Genomic_DNA"/>
</dbReference>
<comment type="caution">
    <text evidence="2">The sequence shown here is derived from an EMBL/GenBank/DDBJ whole genome shotgun (WGS) entry which is preliminary data.</text>
</comment>
<reference evidence="2 3" key="1">
    <citation type="submission" date="2018-12" db="EMBL/GenBank/DDBJ databases">
        <title>Genome analysis provides insights into bioremediation potentialities of Halogeometricum borinquense strain N11.</title>
        <authorList>
            <person name="Najjari A."/>
            <person name="Youssef N."/>
            <person name="Fhoula I."/>
            <person name="Ben Dhia O."/>
            <person name="Mahjoubi M."/>
            <person name="Ouzari H.I."/>
            <person name="Cherif A."/>
        </authorList>
    </citation>
    <scope>NUCLEOTIDE SEQUENCE [LARGE SCALE GENOMIC DNA]</scope>
    <source>
        <strain evidence="2 3">N11</strain>
    </source>
</reference>
<sequence>MIFTYYCMLVIDPMSLSQAWEQFPPFQTMAWFLTWLLKLLIGVWILGTLTFLFSWVEPVLSDEFKQENPEKYQEYLNHVPDFLCLRASL</sequence>
<dbReference type="RefSeq" id="WP_129784008.1">
    <property type="nucleotide sequence ID" value="NZ_RZHH01000002.1"/>
</dbReference>
<feature type="transmembrane region" description="Helical" evidence="1">
    <location>
        <begin position="35"/>
        <end position="56"/>
    </location>
</feature>
<keyword evidence="1" id="KW-0472">Membrane</keyword>
<evidence type="ECO:0000313" key="2">
    <source>
        <dbReference type="EMBL" id="RYJ13584.1"/>
    </source>
</evidence>
<protein>
    <submittedName>
        <fullName evidence="2">Uncharacterized protein</fullName>
    </submittedName>
</protein>
<organism evidence="2 3">
    <name type="scientific">Halogeometricum borinquense</name>
    <dbReference type="NCBI Taxonomy" id="60847"/>
    <lineage>
        <taxon>Archaea</taxon>
        <taxon>Methanobacteriati</taxon>
        <taxon>Methanobacteriota</taxon>
        <taxon>Stenosarchaea group</taxon>
        <taxon>Halobacteria</taxon>
        <taxon>Halobacteriales</taxon>
        <taxon>Haloferacaceae</taxon>
        <taxon>Halogeometricum</taxon>
    </lineage>
</organism>
<evidence type="ECO:0000313" key="3">
    <source>
        <dbReference type="Proteomes" id="UP000294028"/>
    </source>
</evidence>